<reference evidence="1" key="1">
    <citation type="submission" date="2022-10" db="EMBL/GenBank/DDBJ databases">
        <title>Genome Sequence of Xylaria curta.</title>
        <authorList>
            <person name="Buettner E."/>
        </authorList>
    </citation>
    <scope>NUCLEOTIDE SEQUENCE</scope>
    <source>
        <strain evidence="1">Babe10</strain>
    </source>
</reference>
<organism evidence="1 2">
    <name type="scientific">Xylaria curta</name>
    <dbReference type="NCBI Taxonomy" id="42375"/>
    <lineage>
        <taxon>Eukaryota</taxon>
        <taxon>Fungi</taxon>
        <taxon>Dikarya</taxon>
        <taxon>Ascomycota</taxon>
        <taxon>Pezizomycotina</taxon>
        <taxon>Sordariomycetes</taxon>
        <taxon>Xylariomycetidae</taxon>
        <taxon>Xylariales</taxon>
        <taxon>Xylariaceae</taxon>
        <taxon>Xylaria</taxon>
    </lineage>
</organism>
<protein>
    <submittedName>
        <fullName evidence="1">Uncharacterized protein</fullName>
    </submittedName>
</protein>
<evidence type="ECO:0000313" key="1">
    <source>
        <dbReference type="EMBL" id="KAJ2997402.1"/>
    </source>
</evidence>
<proteinExistence type="predicted"/>
<sequence length="535" mass="60639">MLSKISPFSNRPMAERAALVALWPLLALVCWRLWRFTLRPLLNPSEPKEVPYWMPYLGHISSFFRDYNKALDDARQHFQYTKEPYSVWIAGARIYICPSPDDVAGLYRNTTTISYHNIIKDMYRWIGVSEDGFHKMFTVDESAKHNSNMAHPQAPAIMVNEYHRRQTKPGELFDDLLHKRAIPRIHEALEAVLDGSSPSIVKQSADGVTVSLLQLCIEFFLRGTTTSFLGSKIWEVNANILDSFMVWERTNWKYMFQMPDIISGDMLRARDEIINTFVKYLRIPPEQRSDSNDFVKSIEAMMRDVKCSDEDMARVFMLHFWAVLGNIYKVAFWALAYLAYDPSLLETIRAETEPAVDDGKVDELYLAEKCPLLESLVSEVLRLTVATALVRDIVAPTNVGGKTLQPGNKVLISYRQLHTDHSVWGTDPLTLGPTRFADNPKLYSSKSYRPFGGGHTLCPGRFLAKRALGYAIVAMLTKFDISVNPELTRKAVGGKTKGGIDSINFPELDASKPSPGASLPVRGQDVYVTLKEKKR</sequence>
<accession>A0ACC1PNI5</accession>
<comment type="caution">
    <text evidence="1">The sequence shown here is derived from an EMBL/GenBank/DDBJ whole genome shotgun (WGS) entry which is preliminary data.</text>
</comment>
<dbReference type="Proteomes" id="UP001143856">
    <property type="component" value="Unassembled WGS sequence"/>
</dbReference>
<keyword evidence="2" id="KW-1185">Reference proteome</keyword>
<dbReference type="EMBL" id="JAPDGR010000059">
    <property type="protein sequence ID" value="KAJ2997402.1"/>
    <property type="molecule type" value="Genomic_DNA"/>
</dbReference>
<gene>
    <name evidence="1" type="ORF">NUW58_g666</name>
</gene>
<evidence type="ECO:0000313" key="2">
    <source>
        <dbReference type="Proteomes" id="UP001143856"/>
    </source>
</evidence>
<name>A0ACC1PNI5_9PEZI</name>